<dbReference type="Gene3D" id="3.30.420.40">
    <property type="match status" value="1"/>
</dbReference>
<dbReference type="GO" id="GO:0005524">
    <property type="term" value="F:ATP binding"/>
    <property type="evidence" value="ECO:0007669"/>
    <property type="project" value="UniProtKB-KW"/>
</dbReference>
<dbReference type="Gene3D" id="3.30.420.150">
    <property type="entry name" value="Exopolyphosphatase. Domain 2"/>
    <property type="match status" value="1"/>
</dbReference>
<evidence type="ECO:0000256" key="2">
    <source>
        <dbReference type="ARBA" id="ARBA00022801"/>
    </source>
</evidence>
<evidence type="ECO:0000256" key="4">
    <source>
        <dbReference type="PIRSR" id="PIRSR600407-2"/>
    </source>
</evidence>
<gene>
    <name evidence="6" type="ORF">NAPIS_ORF01089</name>
</gene>
<organism evidence="6 7">
    <name type="scientific">Vairimorpha apis BRL 01</name>
    <dbReference type="NCBI Taxonomy" id="1037528"/>
    <lineage>
        <taxon>Eukaryota</taxon>
        <taxon>Fungi</taxon>
        <taxon>Fungi incertae sedis</taxon>
        <taxon>Microsporidia</taxon>
        <taxon>Nosematidae</taxon>
        <taxon>Vairimorpha</taxon>
    </lineage>
</organism>
<protein>
    <submittedName>
        <fullName evidence="6">Golgi nucleoside diphosphatase</fullName>
    </submittedName>
</protein>
<comment type="similarity">
    <text evidence="1">Belongs to the GDA1/CD39 NTPase family.</text>
</comment>
<dbReference type="PANTHER" id="PTHR11782">
    <property type="entry name" value="ADENOSINE/GUANOSINE DIPHOSPHATASE"/>
    <property type="match status" value="1"/>
</dbReference>
<dbReference type="AlphaFoldDB" id="T0MDJ7"/>
<evidence type="ECO:0000313" key="7">
    <source>
        <dbReference type="Proteomes" id="UP000053780"/>
    </source>
</evidence>
<dbReference type="HOGENOM" id="CLU_1210153_0_0_1"/>
<dbReference type="GO" id="GO:0017110">
    <property type="term" value="F:nucleoside diphosphate phosphatase activity"/>
    <property type="evidence" value="ECO:0007669"/>
    <property type="project" value="UniProtKB-ARBA"/>
</dbReference>
<dbReference type="PANTHER" id="PTHR11782:SF127">
    <property type="entry name" value="NTPASE, ISOFORM F"/>
    <property type="match status" value="1"/>
</dbReference>
<evidence type="ECO:0000256" key="5">
    <source>
        <dbReference type="SAM" id="SignalP"/>
    </source>
</evidence>
<accession>T0MDJ7</accession>
<feature type="chain" id="PRO_5004567685" evidence="5">
    <location>
        <begin position="19"/>
        <end position="258"/>
    </location>
</feature>
<keyword evidence="4" id="KW-0547">Nucleotide-binding</keyword>
<evidence type="ECO:0000256" key="1">
    <source>
        <dbReference type="ARBA" id="ARBA00009283"/>
    </source>
</evidence>
<name>T0MDJ7_9MICR</name>
<dbReference type="VEuPathDB" id="MicrosporidiaDB:NAPIS_ORF01089"/>
<sequence>MRLVQLFLIGIIDIGSTGSRLNIYGYTKAKDLVLYKQHKVEEGLHLLKNEQIRSKLKILSSFLDKYKKSKYFYEIKTSKIYSISTKKIENNFKIGIFCTAGFRSINKKNRIDKLRVIYDVFKKYNVKEYGILSGKYEGYLGFESLKYLLKKNNFIFIDMGGKSTQVVSNNSYISYKKGSTNINKNIFNIKKVDKTLPVYVSSVFTRKMKKFKVNEIKNAGMKRFLIQLGLKENKELIAVSKMDGVGINWSLGMSLRFL</sequence>
<evidence type="ECO:0000256" key="3">
    <source>
        <dbReference type="PIRSR" id="PIRSR600407-1"/>
    </source>
</evidence>
<feature type="signal peptide" evidence="5">
    <location>
        <begin position="1"/>
        <end position="18"/>
    </location>
</feature>
<keyword evidence="7" id="KW-1185">Reference proteome</keyword>
<keyword evidence="2" id="KW-0378">Hydrolase</keyword>
<dbReference type="Pfam" id="PF01150">
    <property type="entry name" value="GDA1_CD39"/>
    <property type="match status" value="1"/>
</dbReference>
<reference evidence="6 7" key="1">
    <citation type="journal article" date="2013" name="BMC Genomics">
        <title>Genome sequencing and comparative genomics of honey bee microsporidia, Nosema apis reveal novel insights into host-parasite interactions.</title>
        <authorList>
            <person name="Chen Yp."/>
            <person name="Pettis J.S."/>
            <person name="Zhao Y."/>
            <person name="Liu X."/>
            <person name="Tallon L.J."/>
            <person name="Sadzewicz L.D."/>
            <person name="Li R."/>
            <person name="Zheng H."/>
            <person name="Huang S."/>
            <person name="Zhang X."/>
            <person name="Hamilton M.C."/>
            <person name="Pernal S.F."/>
            <person name="Melathopoulos A.P."/>
            <person name="Yan X."/>
            <person name="Evans J.D."/>
        </authorList>
    </citation>
    <scope>NUCLEOTIDE SEQUENCE [LARGE SCALE GENOMIC DNA]</scope>
    <source>
        <strain evidence="6 7">BRL 01</strain>
    </source>
</reference>
<dbReference type="InterPro" id="IPR000407">
    <property type="entry name" value="GDA1_CD39_NTPase"/>
</dbReference>
<evidence type="ECO:0000313" key="6">
    <source>
        <dbReference type="EMBL" id="EQB61336.1"/>
    </source>
</evidence>
<keyword evidence="4" id="KW-0067">ATP-binding</keyword>
<dbReference type="Proteomes" id="UP000053780">
    <property type="component" value="Unassembled WGS sequence"/>
</dbReference>
<feature type="active site" description="Proton acceptor" evidence="3">
    <location>
        <position position="137"/>
    </location>
</feature>
<proteinExistence type="inferred from homology"/>
<dbReference type="OrthoDB" id="6372431at2759"/>
<feature type="binding site" evidence="4">
    <location>
        <begin position="161"/>
        <end position="165"/>
    </location>
    <ligand>
        <name>ATP</name>
        <dbReference type="ChEBI" id="CHEBI:30616"/>
    </ligand>
</feature>
<dbReference type="EMBL" id="KE647151">
    <property type="protein sequence ID" value="EQB61336.1"/>
    <property type="molecule type" value="Genomic_DNA"/>
</dbReference>
<keyword evidence="5" id="KW-0732">Signal</keyword>